<keyword evidence="4" id="KW-0479">Metal-binding</keyword>
<evidence type="ECO:0000256" key="3">
    <source>
        <dbReference type="ARBA" id="ARBA00022722"/>
    </source>
</evidence>
<accession>A0A0G1EPB2</accession>
<evidence type="ECO:0000256" key="1">
    <source>
        <dbReference type="ARBA" id="ARBA00001947"/>
    </source>
</evidence>
<dbReference type="STRING" id="1618436.UV59_C0013G0044"/>
<comment type="similarity">
    <text evidence="2">Belongs to the endoribonuclease YbeY family.</text>
</comment>
<keyword evidence="7" id="KW-0862">Zinc</keyword>
<dbReference type="GO" id="GO:0004222">
    <property type="term" value="F:metalloendopeptidase activity"/>
    <property type="evidence" value="ECO:0007669"/>
    <property type="project" value="InterPro"/>
</dbReference>
<name>A0A0G1EPB2_9BACT</name>
<proteinExistence type="inferred from homology"/>
<comment type="caution">
    <text evidence="8">The sequence shown here is derived from an EMBL/GenBank/DDBJ whole genome shotgun (WGS) entry which is preliminary data.</text>
</comment>
<dbReference type="Proteomes" id="UP000034543">
    <property type="component" value="Unassembled WGS sequence"/>
</dbReference>
<dbReference type="NCBIfam" id="TIGR00043">
    <property type="entry name" value="rRNA maturation RNase YbeY"/>
    <property type="match status" value="1"/>
</dbReference>
<dbReference type="Pfam" id="PF02130">
    <property type="entry name" value="YbeY"/>
    <property type="match status" value="1"/>
</dbReference>
<evidence type="ECO:0000256" key="2">
    <source>
        <dbReference type="ARBA" id="ARBA00010875"/>
    </source>
</evidence>
<dbReference type="GO" id="GO:0046872">
    <property type="term" value="F:metal ion binding"/>
    <property type="evidence" value="ECO:0007669"/>
    <property type="project" value="UniProtKB-KW"/>
</dbReference>
<dbReference type="GO" id="GO:0004519">
    <property type="term" value="F:endonuclease activity"/>
    <property type="evidence" value="ECO:0007669"/>
    <property type="project" value="UniProtKB-KW"/>
</dbReference>
<dbReference type="Gene3D" id="3.40.390.30">
    <property type="entry name" value="Metalloproteases ('zincins'), catalytic domain"/>
    <property type="match status" value="1"/>
</dbReference>
<evidence type="ECO:0000256" key="6">
    <source>
        <dbReference type="ARBA" id="ARBA00022801"/>
    </source>
</evidence>
<evidence type="ECO:0000256" key="4">
    <source>
        <dbReference type="ARBA" id="ARBA00022723"/>
    </source>
</evidence>
<dbReference type="GO" id="GO:0006364">
    <property type="term" value="P:rRNA processing"/>
    <property type="evidence" value="ECO:0007669"/>
    <property type="project" value="InterPro"/>
</dbReference>
<protein>
    <submittedName>
        <fullName evidence="8">Putative rRNA maturation factor</fullName>
    </submittedName>
</protein>
<dbReference type="InterPro" id="IPR023091">
    <property type="entry name" value="MetalPrtase_cat_dom_sf_prd"/>
</dbReference>
<dbReference type="EMBL" id="LCFB01000013">
    <property type="protein sequence ID" value="KKS84866.1"/>
    <property type="molecule type" value="Genomic_DNA"/>
</dbReference>
<comment type="cofactor">
    <cofactor evidence="1">
        <name>Zn(2+)</name>
        <dbReference type="ChEBI" id="CHEBI:29105"/>
    </cofactor>
</comment>
<keyword evidence="6" id="KW-0378">Hydrolase</keyword>
<evidence type="ECO:0000313" key="8">
    <source>
        <dbReference type="EMBL" id="KKS84866.1"/>
    </source>
</evidence>
<reference evidence="8 9" key="1">
    <citation type="journal article" date="2015" name="Nature">
        <title>rRNA introns, odd ribosomes, and small enigmatic genomes across a large radiation of phyla.</title>
        <authorList>
            <person name="Brown C.T."/>
            <person name="Hug L.A."/>
            <person name="Thomas B.C."/>
            <person name="Sharon I."/>
            <person name="Castelle C.J."/>
            <person name="Singh A."/>
            <person name="Wilkins M.J."/>
            <person name="Williams K.H."/>
            <person name="Banfield J.F."/>
        </authorList>
    </citation>
    <scope>NUCLEOTIDE SEQUENCE [LARGE SCALE GENOMIC DNA]</scope>
</reference>
<organism evidence="8 9">
    <name type="scientific">Candidatus Gottesmanbacteria bacterium GW2011_GWA1_43_11</name>
    <dbReference type="NCBI Taxonomy" id="1618436"/>
    <lineage>
        <taxon>Bacteria</taxon>
        <taxon>Candidatus Gottesmaniibacteriota</taxon>
    </lineage>
</organism>
<dbReference type="AlphaFoldDB" id="A0A0G1EPB2"/>
<keyword evidence="3" id="KW-0540">Nuclease</keyword>
<evidence type="ECO:0000256" key="5">
    <source>
        <dbReference type="ARBA" id="ARBA00022759"/>
    </source>
</evidence>
<gene>
    <name evidence="8" type="ORF">UV59_C0013G0044</name>
</gene>
<dbReference type="SUPFAM" id="SSF55486">
    <property type="entry name" value="Metalloproteases ('zincins'), catalytic domain"/>
    <property type="match status" value="1"/>
</dbReference>
<sequence length="84" mass="9494">MITVLIHIESRFPADRSKIRDFVQNYLSQKLTGEVEVGVSIVGDRKMKQLNSQYREIDETTDVLSFSLDDPKVSSKNAVQSGFS</sequence>
<evidence type="ECO:0000256" key="7">
    <source>
        <dbReference type="ARBA" id="ARBA00022833"/>
    </source>
</evidence>
<keyword evidence="5" id="KW-0255">Endonuclease</keyword>
<feature type="non-terminal residue" evidence="8">
    <location>
        <position position="84"/>
    </location>
</feature>
<evidence type="ECO:0000313" key="9">
    <source>
        <dbReference type="Proteomes" id="UP000034543"/>
    </source>
</evidence>
<dbReference type="InterPro" id="IPR002036">
    <property type="entry name" value="YbeY"/>
</dbReference>